<reference evidence="1 2" key="1">
    <citation type="submission" date="2019-05" db="EMBL/GenBank/DDBJ databases">
        <title>Another draft genome of Portunus trituberculatus and its Hox gene families provides insights of decapod evolution.</title>
        <authorList>
            <person name="Jeong J.-H."/>
            <person name="Song I."/>
            <person name="Kim S."/>
            <person name="Choi T."/>
            <person name="Kim D."/>
            <person name="Ryu S."/>
            <person name="Kim W."/>
        </authorList>
    </citation>
    <scope>NUCLEOTIDE SEQUENCE [LARGE SCALE GENOMIC DNA]</scope>
    <source>
        <tissue evidence="1">Muscle</tissue>
    </source>
</reference>
<dbReference type="AlphaFoldDB" id="A0A5B7D071"/>
<keyword evidence="2" id="KW-1185">Reference proteome</keyword>
<sequence>MPARGASSLWSEVVPYPGRSLRVQAPCGLWGQSCRSMMAAQKMGMMAWAERRLKLRGEYQSE</sequence>
<gene>
    <name evidence="1" type="ORF">E2C01_007832</name>
</gene>
<protein>
    <submittedName>
        <fullName evidence="1">Uncharacterized protein</fullName>
    </submittedName>
</protein>
<evidence type="ECO:0000313" key="2">
    <source>
        <dbReference type="Proteomes" id="UP000324222"/>
    </source>
</evidence>
<name>A0A5B7D071_PORTR</name>
<dbReference type="EMBL" id="VSRR010000399">
    <property type="protein sequence ID" value="MPC15049.1"/>
    <property type="molecule type" value="Genomic_DNA"/>
</dbReference>
<evidence type="ECO:0000313" key="1">
    <source>
        <dbReference type="EMBL" id="MPC15049.1"/>
    </source>
</evidence>
<proteinExistence type="predicted"/>
<comment type="caution">
    <text evidence="1">The sequence shown here is derived from an EMBL/GenBank/DDBJ whole genome shotgun (WGS) entry which is preliminary data.</text>
</comment>
<dbReference type="Proteomes" id="UP000324222">
    <property type="component" value="Unassembled WGS sequence"/>
</dbReference>
<dbReference type="PROSITE" id="PS51257">
    <property type="entry name" value="PROKAR_LIPOPROTEIN"/>
    <property type="match status" value="1"/>
</dbReference>
<organism evidence="1 2">
    <name type="scientific">Portunus trituberculatus</name>
    <name type="common">Swimming crab</name>
    <name type="synonym">Neptunus trituberculatus</name>
    <dbReference type="NCBI Taxonomy" id="210409"/>
    <lineage>
        <taxon>Eukaryota</taxon>
        <taxon>Metazoa</taxon>
        <taxon>Ecdysozoa</taxon>
        <taxon>Arthropoda</taxon>
        <taxon>Crustacea</taxon>
        <taxon>Multicrustacea</taxon>
        <taxon>Malacostraca</taxon>
        <taxon>Eumalacostraca</taxon>
        <taxon>Eucarida</taxon>
        <taxon>Decapoda</taxon>
        <taxon>Pleocyemata</taxon>
        <taxon>Brachyura</taxon>
        <taxon>Eubrachyura</taxon>
        <taxon>Portunoidea</taxon>
        <taxon>Portunidae</taxon>
        <taxon>Portuninae</taxon>
        <taxon>Portunus</taxon>
    </lineage>
</organism>
<accession>A0A5B7D071</accession>